<comment type="subcellular location">
    <subcellularLocation>
        <location evidence="1">Membrane</location>
        <topology evidence="1">Multi-pass membrane protein</topology>
    </subcellularLocation>
</comment>
<dbReference type="Gene3D" id="3.30.450.40">
    <property type="match status" value="1"/>
</dbReference>
<keyword evidence="7" id="KW-0067">ATP-binding</keyword>
<dbReference type="Pfam" id="PF00486">
    <property type="entry name" value="Trans_reg_C"/>
    <property type="match status" value="1"/>
</dbReference>
<dbReference type="InterPro" id="IPR016032">
    <property type="entry name" value="Sig_transdc_resp-reg_C-effctor"/>
</dbReference>
<evidence type="ECO:0000256" key="12">
    <source>
        <dbReference type="ARBA" id="ARBA00023136"/>
    </source>
</evidence>
<dbReference type="Gene3D" id="1.10.10.10">
    <property type="entry name" value="Winged helix-like DNA-binding domain superfamily/Winged helix DNA-binding domain"/>
    <property type="match status" value="1"/>
</dbReference>
<keyword evidence="4 15" id="KW-0812">Transmembrane</keyword>
<evidence type="ECO:0000256" key="4">
    <source>
        <dbReference type="ARBA" id="ARBA00022692"/>
    </source>
</evidence>
<evidence type="ECO:0000259" key="16">
    <source>
        <dbReference type="PROSITE" id="PS51755"/>
    </source>
</evidence>
<evidence type="ECO:0000313" key="18">
    <source>
        <dbReference type="Proteomes" id="UP001500827"/>
    </source>
</evidence>
<evidence type="ECO:0000256" key="10">
    <source>
        <dbReference type="ARBA" id="ARBA00023015"/>
    </source>
</evidence>
<dbReference type="InterPro" id="IPR052023">
    <property type="entry name" value="Histidine_kinase_KdpD"/>
</dbReference>
<evidence type="ECO:0000256" key="14">
    <source>
        <dbReference type="PROSITE-ProRule" id="PRU01091"/>
    </source>
</evidence>
<dbReference type="EMBL" id="BAABBM010000001">
    <property type="protein sequence ID" value="GAA3889417.1"/>
    <property type="molecule type" value="Genomic_DNA"/>
</dbReference>
<dbReference type="PROSITE" id="PS51755">
    <property type="entry name" value="OMPR_PHOB"/>
    <property type="match status" value="1"/>
</dbReference>
<keyword evidence="5" id="KW-0547">Nucleotide-binding</keyword>
<keyword evidence="3" id="KW-0808">Transferase</keyword>
<feature type="transmembrane region" description="Helical" evidence="15">
    <location>
        <begin position="46"/>
        <end position="72"/>
    </location>
</feature>
<sequence>MFNDLSQSSAGGFRGYAAALLMVGASTAVGMLMAPRWGNSAVDLLYLPAVLGAAVLAGLGPALIAAVCSVLAYNFFFTEPVHTFRIHSGSDIVTVVVLFLVAVVTSHLAASIRQQAQFAEAHAERSATTAGLARKLLSCTSLQEIAQISVSELGAIFYCNAILLAGRPQARVIASAPDSVTLTPGDIAAAATVFATGERTGRGITRVTTVEWQLHAVRGESAVTAVVGLARDNGSAPVLPEQFSLLESLLDQIALAMERARLEGETRQFATLRERDAVRSSLLSSIGEDLKPPIAAIGTAIAELRRTGSGEKALVSEVASETAKLQRYLSNLLDLGSDAESEPVEVAGVKIDLFHRLVSRDGEDVHLTPKEYAVLAELAKYPGRVLPHAHLLKAVWGPAQERQTEYLRVAVRALRQKLERDPTNPKIIINEPAVGYRLAG</sequence>
<dbReference type="Pfam" id="PF13493">
    <property type="entry name" value="DUF4118"/>
    <property type="match status" value="1"/>
</dbReference>
<keyword evidence="10" id="KW-0805">Transcription regulation</keyword>
<gene>
    <name evidence="17" type="ORF">GCM10022276_05650</name>
</gene>
<keyword evidence="2" id="KW-0597">Phosphoprotein</keyword>
<dbReference type="PANTHER" id="PTHR45569:SF1">
    <property type="entry name" value="SENSOR PROTEIN KDPD"/>
    <property type="match status" value="1"/>
</dbReference>
<dbReference type="InterPro" id="IPR001867">
    <property type="entry name" value="OmpR/PhoB-type_DNA-bd"/>
</dbReference>
<evidence type="ECO:0000256" key="7">
    <source>
        <dbReference type="ARBA" id="ARBA00022840"/>
    </source>
</evidence>
<feature type="transmembrane region" description="Helical" evidence="15">
    <location>
        <begin position="92"/>
        <end position="110"/>
    </location>
</feature>
<evidence type="ECO:0000256" key="8">
    <source>
        <dbReference type="ARBA" id="ARBA00022989"/>
    </source>
</evidence>
<protein>
    <recommendedName>
        <fullName evidence="16">OmpR/PhoB-type domain-containing protein</fullName>
    </recommendedName>
</protein>
<evidence type="ECO:0000256" key="5">
    <source>
        <dbReference type="ARBA" id="ARBA00022741"/>
    </source>
</evidence>
<evidence type="ECO:0000256" key="2">
    <source>
        <dbReference type="ARBA" id="ARBA00022553"/>
    </source>
</evidence>
<dbReference type="SMART" id="SM00862">
    <property type="entry name" value="Trans_reg_C"/>
    <property type="match status" value="1"/>
</dbReference>
<reference evidence="18" key="1">
    <citation type="journal article" date="2019" name="Int. J. Syst. Evol. Microbiol.">
        <title>The Global Catalogue of Microorganisms (GCM) 10K type strain sequencing project: providing services to taxonomists for standard genome sequencing and annotation.</title>
        <authorList>
            <consortium name="The Broad Institute Genomics Platform"/>
            <consortium name="The Broad Institute Genome Sequencing Center for Infectious Disease"/>
            <person name="Wu L."/>
            <person name="Ma J."/>
        </authorList>
    </citation>
    <scope>NUCLEOTIDE SEQUENCE [LARGE SCALE GENOMIC DNA]</scope>
    <source>
        <strain evidence="18">JCM 17543</strain>
    </source>
</reference>
<dbReference type="Proteomes" id="UP001500827">
    <property type="component" value="Unassembled WGS sequence"/>
</dbReference>
<dbReference type="InterPro" id="IPR025201">
    <property type="entry name" value="KdpD_TM"/>
</dbReference>
<evidence type="ECO:0000256" key="9">
    <source>
        <dbReference type="ARBA" id="ARBA00023012"/>
    </source>
</evidence>
<dbReference type="RefSeq" id="WP_344698179.1">
    <property type="nucleotide sequence ID" value="NZ_BAABBM010000001.1"/>
</dbReference>
<evidence type="ECO:0000313" key="17">
    <source>
        <dbReference type="EMBL" id="GAA3889417.1"/>
    </source>
</evidence>
<keyword evidence="12 15" id="KW-0472">Membrane</keyword>
<dbReference type="Gene3D" id="1.20.120.620">
    <property type="entry name" value="Backbone structure of the membrane domain of e. Coli histidine kinase receptor kdpd"/>
    <property type="match status" value="1"/>
</dbReference>
<keyword evidence="13" id="KW-0804">Transcription</keyword>
<evidence type="ECO:0000256" key="13">
    <source>
        <dbReference type="ARBA" id="ARBA00023163"/>
    </source>
</evidence>
<comment type="caution">
    <text evidence="17">The sequence shown here is derived from an EMBL/GenBank/DDBJ whole genome shotgun (WGS) entry which is preliminary data.</text>
</comment>
<feature type="transmembrane region" description="Helical" evidence="15">
    <location>
        <begin position="15"/>
        <end position="34"/>
    </location>
</feature>
<evidence type="ECO:0000256" key="15">
    <source>
        <dbReference type="SAM" id="Phobius"/>
    </source>
</evidence>
<dbReference type="InterPro" id="IPR029016">
    <property type="entry name" value="GAF-like_dom_sf"/>
</dbReference>
<keyword evidence="11 14" id="KW-0238">DNA-binding</keyword>
<dbReference type="SUPFAM" id="SSF46894">
    <property type="entry name" value="C-terminal effector domain of the bipartite response regulators"/>
    <property type="match status" value="1"/>
</dbReference>
<keyword evidence="6" id="KW-0418">Kinase</keyword>
<name>A0ABP7KXK2_9SPHN</name>
<dbReference type="InterPro" id="IPR036388">
    <property type="entry name" value="WH-like_DNA-bd_sf"/>
</dbReference>
<evidence type="ECO:0000256" key="1">
    <source>
        <dbReference type="ARBA" id="ARBA00004141"/>
    </source>
</evidence>
<dbReference type="PANTHER" id="PTHR45569">
    <property type="entry name" value="SENSOR PROTEIN KDPD"/>
    <property type="match status" value="1"/>
</dbReference>
<evidence type="ECO:0000256" key="11">
    <source>
        <dbReference type="ARBA" id="ARBA00023125"/>
    </source>
</evidence>
<dbReference type="InterPro" id="IPR038318">
    <property type="entry name" value="KdpD_sf"/>
</dbReference>
<feature type="DNA-binding region" description="OmpR/PhoB-type" evidence="14">
    <location>
        <begin position="341"/>
        <end position="440"/>
    </location>
</feature>
<organism evidence="17 18">
    <name type="scientific">Sphingomonas limnosediminicola</name>
    <dbReference type="NCBI Taxonomy" id="940133"/>
    <lineage>
        <taxon>Bacteria</taxon>
        <taxon>Pseudomonadati</taxon>
        <taxon>Pseudomonadota</taxon>
        <taxon>Alphaproteobacteria</taxon>
        <taxon>Sphingomonadales</taxon>
        <taxon>Sphingomonadaceae</taxon>
        <taxon>Sphingomonas</taxon>
    </lineage>
</organism>
<keyword evidence="8 15" id="KW-1133">Transmembrane helix</keyword>
<accession>A0ABP7KXK2</accession>
<dbReference type="CDD" id="cd00383">
    <property type="entry name" value="trans_reg_C"/>
    <property type="match status" value="1"/>
</dbReference>
<feature type="domain" description="OmpR/PhoB-type" evidence="16">
    <location>
        <begin position="341"/>
        <end position="440"/>
    </location>
</feature>
<keyword evidence="9" id="KW-0902">Two-component regulatory system</keyword>
<evidence type="ECO:0000256" key="3">
    <source>
        <dbReference type="ARBA" id="ARBA00022679"/>
    </source>
</evidence>
<evidence type="ECO:0000256" key="6">
    <source>
        <dbReference type="ARBA" id="ARBA00022777"/>
    </source>
</evidence>
<keyword evidence="18" id="KW-1185">Reference proteome</keyword>
<proteinExistence type="predicted"/>